<keyword evidence="6" id="KW-0255">Endonuclease</keyword>
<dbReference type="InterPro" id="IPR011335">
    <property type="entry name" value="Restrct_endonuc-II-like"/>
</dbReference>
<evidence type="ECO:0000256" key="4">
    <source>
        <dbReference type="ARBA" id="ARBA00022722"/>
    </source>
</evidence>
<dbReference type="GO" id="GO:0003676">
    <property type="term" value="F:nucleic acid binding"/>
    <property type="evidence" value="ECO:0007669"/>
    <property type="project" value="InterPro"/>
</dbReference>
<sequence length="200" mass="23254">MVLFVGLNKLSIMVRSPFHYNIATPNYCEEGRRIVTVIKGKNPGKTFEEDFISSFPIDMFTYKLRDSAGAWEGVAKGKGKIRFTPSNVCDFVAHNYYKGETLLMELKSTQAKSMSFTNLKKNQVIGLYNASQYRGTSCNFIFNFRTLEETYAIDARLIMEYWETSDRKSFPLDWIRKVGTFIPQQKKRTHFIYEIDKLLN</sequence>
<keyword evidence="3" id="KW-0963">Cytoplasm</keyword>
<keyword evidence="11" id="KW-0234">DNA repair</keyword>
<dbReference type="GO" id="GO:0005737">
    <property type="term" value="C:cytoplasm"/>
    <property type="evidence" value="ECO:0007669"/>
    <property type="project" value="UniProtKB-SubCell"/>
</dbReference>
<dbReference type="InterPro" id="IPR004612">
    <property type="entry name" value="Resolv_RecU"/>
</dbReference>
<dbReference type="GO" id="GO:0006310">
    <property type="term" value="P:DNA recombination"/>
    <property type="evidence" value="ECO:0007669"/>
    <property type="project" value="UniProtKB-KW"/>
</dbReference>
<gene>
    <name evidence="14" type="ORF">B4122_3946</name>
</gene>
<evidence type="ECO:0000313" key="15">
    <source>
        <dbReference type="Proteomes" id="UP000076442"/>
    </source>
</evidence>
<evidence type="ECO:0000256" key="10">
    <source>
        <dbReference type="ARBA" id="ARBA00023172"/>
    </source>
</evidence>
<evidence type="ECO:0000256" key="1">
    <source>
        <dbReference type="ARBA" id="ARBA00001946"/>
    </source>
</evidence>
<evidence type="ECO:0000313" key="14">
    <source>
        <dbReference type="EMBL" id="KZD89058.1"/>
    </source>
</evidence>
<comment type="subcellular location">
    <subcellularLocation>
        <location evidence="2">Cytoplasm</location>
    </subcellularLocation>
</comment>
<reference evidence="14 15" key="1">
    <citation type="submission" date="2015-09" db="EMBL/GenBank/DDBJ databases">
        <title>Spore heat resistance.</title>
        <authorList>
            <person name="Boekhorst J."/>
            <person name="Berendsen E.M."/>
            <person name="Wells-Bennik M.H."/>
            <person name="Kuipers O.P."/>
        </authorList>
    </citation>
    <scope>NUCLEOTIDE SEQUENCE [LARGE SCALE GENOMIC DNA]</scope>
    <source>
        <strain evidence="14 15">B4122</strain>
    </source>
</reference>
<keyword evidence="5" id="KW-0479">Metal-binding</keyword>
<evidence type="ECO:0000256" key="3">
    <source>
        <dbReference type="ARBA" id="ARBA00022490"/>
    </source>
</evidence>
<dbReference type="GO" id="GO:0004519">
    <property type="term" value="F:endonuclease activity"/>
    <property type="evidence" value="ECO:0007669"/>
    <property type="project" value="UniProtKB-KW"/>
</dbReference>
<protein>
    <recommendedName>
        <fullName evidence="13">Holliday junction resolvase RecU</fullName>
    </recommendedName>
</protein>
<evidence type="ECO:0000256" key="13">
    <source>
        <dbReference type="ARBA" id="ARBA00029523"/>
    </source>
</evidence>
<evidence type="ECO:0000256" key="6">
    <source>
        <dbReference type="ARBA" id="ARBA00022759"/>
    </source>
</evidence>
<dbReference type="GO" id="GO:0046872">
    <property type="term" value="F:metal ion binding"/>
    <property type="evidence" value="ECO:0007669"/>
    <property type="project" value="UniProtKB-KW"/>
</dbReference>
<dbReference type="Pfam" id="PF03838">
    <property type="entry name" value="RecU"/>
    <property type="match status" value="1"/>
</dbReference>
<evidence type="ECO:0000256" key="5">
    <source>
        <dbReference type="ARBA" id="ARBA00022723"/>
    </source>
</evidence>
<comment type="caution">
    <text evidence="14">The sequence shown here is derived from an EMBL/GenBank/DDBJ whole genome shotgun (WGS) entry which is preliminary data.</text>
</comment>
<evidence type="ECO:0000256" key="7">
    <source>
        <dbReference type="ARBA" id="ARBA00022763"/>
    </source>
</evidence>
<dbReference type="EMBL" id="LJZV01000025">
    <property type="protein sequence ID" value="KZD89058.1"/>
    <property type="molecule type" value="Genomic_DNA"/>
</dbReference>
<dbReference type="RefSeq" id="WP_080332226.1">
    <property type="nucleotide sequence ID" value="NZ_JXHR01000012.1"/>
</dbReference>
<name>A0AAP1H8M0_BACIU</name>
<organism evidence="14 15">
    <name type="scientific">Bacillus subtilis</name>
    <dbReference type="NCBI Taxonomy" id="1423"/>
    <lineage>
        <taxon>Bacteria</taxon>
        <taxon>Bacillati</taxon>
        <taxon>Bacillota</taxon>
        <taxon>Bacilli</taxon>
        <taxon>Bacillales</taxon>
        <taxon>Bacillaceae</taxon>
        <taxon>Bacillus</taxon>
    </lineage>
</organism>
<keyword evidence="7" id="KW-0227">DNA damage</keyword>
<dbReference type="Proteomes" id="UP000076442">
    <property type="component" value="Unassembled WGS sequence"/>
</dbReference>
<dbReference type="GO" id="GO:0016787">
    <property type="term" value="F:hydrolase activity"/>
    <property type="evidence" value="ECO:0007669"/>
    <property type="project" value="UniProtKB-KW"/>
</dbReference>
<dbReference type="Gene3D" id="3.40.1350.10">
    <property type="match status" value="1"/>
</dbReference>
<proteinExistence type="inferred from homology"/>
<comment type="similarity">
    <text evidence="12">Belongs to the RecU family.</text>
</comment>
<keyword evidence="8" id="KW-0378">Hydrolase</keyword>
<accession>A0AAP1H8M0</accession>
<keyword evidence="4" id="KW-0540">Nuclease</keyword>
<evidence type="ECO:0000256" key="11">
    <source>
        <dbReference type="ARBA" id="ARBA00023204"/>
    </source>
</evidence>
<evidence type="ECO:0000256" key="8">
    <source>
        <dbReference type="ARBA" id="ARBA00022801"/>
    </source>
</evidence>
<evidence type="ECO:0000256" key="12">
    <source>
        <dbReference type="ARBA" id="ARBA00023447"/>
    </source>
</evidence>
<dbReference type="InterPro" id="IPR011856">
    <property type="entry name" value="tRNA_endonuc-like_dom_sf"/>
</dbReference>
<evidence type="ECO:0000256" key="9">
    <source>
        <dbReference type="ARBA" id="ARBA00022842"/>
    </source>
</evidence>
<comment type="cofactor">
    <cofactor evidence="1">
        <name>Mg(2+)</name>
        <dbReference type="ChEBI" id="CHEBI:18420"/>
    </cofactor>
</comment>
<dbReference type="AlphaFoldDB" id="A0AAP1H8M0"/>
<keyword evidence="10" id="KW-0233">DNA recombination</keyword>
<evidence type="ECO:0000256" key="2">
    <source>
        <dbReference type="ARBA" id="ARBA00004496"/>
    </source>
</evidence>
<dbReference type="SUPFAM" id="SSF52980">
    <property type="entry name" value="Restriction endonuclease-like"/>
    <property type="match status" value="1"/>
</dbReference>
<keyword evidence="9" id="KW-0460">Magnesium</keyword>
<dbReference type="GO" id="GO:0006281">
    <property type="term" value="P:DNA repair"/>
    <property type="evidence" value="ECO:0007669"/>
    <property type="project" value="UniProtKB-KW"/>
</dbReference>